<accession>A0AAV2M6S2</accession>
<dbReference type="EMBL" id="OZ035828">
    <property type="protein sequence ID" value="CAL1609038.1"/>
    <property type="molecule type" value="Genomic_DNA"/>
</dbReference>
<dbReference type="AlphaFoldDB" id="A0AAV2M6S2"/>
<dbReference type="Gene3D" id="3.40.630.30">
    <property type="match status" value="1"/>
</dbReference>
<keyword evidence="1" id="KW-0808">Transferase</keyword>
<protein>
    <recommendedName>
        <fullName evidence="3">N-acetyltransferase domain-containing protein</fullName>
    </recommendedName>
</protein>
<dbReference type="Pfam" id="PF00583">
    <property type="entry name" value="Acetyltransf_1"/>
    <property type="match status" value="1"/>
</dbReference>
<dbReference type="CDD" id="cd04301">
    <property type="entry name" value="NAT_SF"/>
    <property type="match status" value="1"/>
</dbReference>
<keyword evidence="2" id="KW-0472">Membrane</keyword>
<dbReference type="InterPro" id="IPR000182">
    <property type="entry name" value="GNAT_dom"/>
</dbReference>
<reference evidence="4 5" key="1">
    <citation type="submission" date="2024-04" db="EMBL/GenBank/DDBJ databases">
        <authorList>
            <person name="Waldvogel A.-M."/>
            <person name="Schoenle A."/>
        </authorList>
    </citation>
    <scope>NUCLEOTIDE SEQUENCE [LARGE SCALE GENOMIC DNA]</scope>
</reference>
<dbReference type="Proteomes" id="UP001497482">
    <property type="component" value="Chromosome 6"/>
</dbReference>
<dbReference type="SUPFAM" id="SSF55729">
    <property type="entry name" value="Acyl-CoA N-acyltransferases (Nat)"/>
    <property type="match status" value="1"/>
</dbReference>
<evidence type="ECO:0000256" key="2">
    <source>
        <dbReference type="SAM" id="Phobius"/>
    </source>
</evidence>
<dbReference type="PANTHER" id="PTHR13947">
    <property type="entry name" value="GNAT FAMILY N-ACETYLTRANSFERASE"/>
    <property type="match status" value="1"/>
</dbReference>
<dbReference type="PROSITE" id="PS51186">
    <property type="entry name" value="GNAT"/>
    <property type="match status" value="1"/>
</dbReference>
<evidence type="ECO:0000259" key="3">
    <source>
        <dbReference type="PROSITE" id="PS51186"/>
    </source>
</evidence>
<evidence type="ECO:0000256" key="1">
    <source>
        <dbReference type="ARBA" id="ARBA00022679"/>
    </source>
</evidence>
<keyword evidence="2" id="KW-1133">Transmembrane helix</keyword>
<dbReference type="GO" id="GO:0008080">
    <property type="term" value="F:N-acetyltransferase activity"/>
    <property type="evidence" value="ECO:0007669"/>
    <property type="project" value="InterPro"/>
</dbReference>
<name>A0AAV2M6S2_KNICA</name>
<dbReference type="InterPro" id="IPR050769">
    <property type="entry name" value="NAT_camello-type"/>
</dbReference>
<dbReference type="PANTHER" id="PTHR13947:SF58">
    <property type="entry name" value="8B (PUTATIVE,_PSEUDO-RELATED"/>
    <property type="match status" value="1"/>
</dbReference>
<sequence>MAPSAPELRPRAPACSDSLGPAAEIKQQLQTSNFLVIMKLVVREFQASDRDAVCDLFSAGIKEHIGPCFYNAMSSRVHLLITTALCAAGFFLGSWPGALLLPGLWPSIVYYCCHELYAGYVRSRLESDMQDICGSFMSRAGDCFWVAEAEVEGRAQILGTVAVVEREEGAQRFGELFRMIISPSCRRMGLGLRLTQTVVDFCKDRGCSKVVLETSSTQTAAVALYQKVGFKKVLEHKQTTAGFWITHISQITVLQMEKYL</sequence>
<organism evidence="4 5">
    <name type="scientific">Knipowitschia caucasica</name>
    <name type="common">Caucasian dwarf goby</name>
    <name type="synonym">Pomatoschistus caucasicus</name>
    <dbReference type="NCBI Taxonomy" id="637954"/>
    <lineage>
        <taxon>Eukaryota</taxon>
        <taxon>Metazoa</taxon>
        <taxon>Chordata</taxon>
        <taxon>Craniata</taxon>
        <taxon>Vertebrata</taxon>
        <taxon>Euteleostomi</taxon>
        <taxon>Actinopterygii</taxon>
        <taxon>Neopterygii</taxon>
        <taxon>Teleostei</taxon>
        <taxon>Neoteleostei</taxon>
        <taxon>Acanthomorphata</taxon>
        <taxon>Gobiaria</taxon>
        <taxon>Gobiiformes</taxon>
        <taxon>Gobioidei</taxon>
        <taxon>Gobiidae</taxon>
        <taxon>Gobiinae</taxon>
        <taxon>Knipowitschia</taxon>
    </lineage>
</organism>
<evidence type="ECO:0000313" key="5">
    <source>
        <dbReference type="Proteomes" id="UP001497482"/>
    </source>
</evidence>
<keyword evidence="5" id="KW-1185">Reference proteome</keyword>
<evidence type="ECO:0000313" key="4">
    <source>
        <dbReference type="EMBL" id="CAL1609038.1"/>
    </source>
</evidence>
<feature type="domain" description="N-acetyltransferase" evidence="3">
    <location>
        <begin position="108"/>
        <end position="260"/>
    </location>
</feature>
<feature type="transmembrane region" description="Helical" evidence="2">
    <location>
        <begin position="79"/>
        <end position="105"/>
    </location>
</feature>
<keyword evidence="2" id="KW-0812">Transmembrane</keyword>
<gene>
    <name evidence="4" type="ORF">KC01_LOCUS35865</name>
</gene>
<dbReference type="InterPro" id="IPR016181">
    <property type="entry name" value="Acyl_CoA_acyltransferase"/>
</dbReference>
<proteinExistence type="predicted"/>